<gene>
    <name evidence="7" type="primary">Contig8331.g8881</name>
    <name evidence="7" type="ORF">STYLEM_9474</name>
</gene>
<evidence type="ECO:0000256" key="5">
    <source>
        <dbReference type="SAM" id="Phobius"/>
    </source>
</evidence>
<dbReference type="Proteomes" id="UP000039865">
    <property type="component" value="Unassembled WGS sequence"/>
</dbReference>
<evidence type="ECO:0000256" key="3">
    <source>
        <dbReference type="ARBA" id="ARBA00022989"/>
    </source>
</evidence>
<keyword evidence="2 5" id="KW-0812">Transmembrane</keyword>
<dbReference type="OrthoDB" id="196103at2759"/>
<dbReference type="InParanoid" id="A0A078AE54"/>
<dbReference type="InterPro" id="IPR020846">
    <property type="entry name" value="MFS_dom"/>
</dbReference>
<dbReference type="PROSITE" id="PS00217">
    <property type="entry name" value="SUGAR_TRANSPORT_2"/>
    <property type="match status" value="1"/>
</dbReference>
<feature type="transmembrane region" description="Helical" evidence="5">
    <location>
        <begin position="54"/>
        <end position="71"/>
    </location>
</feature>
<feature type="transmembrane region" description="Helical" evidence="5">
    <location>
        <begin position="308"/>
        <end position="333"/>
    </location>
</feature>
<dbReference type="SUPFAM" id="SSF103473">
    <property type="entry name" value="MFS general substrate transporter"/>
    <property type="match status" value="1"/>
</dbReference>
<evidence type="ECO:0000256" key="1">
    <source>
        <dbReference type="ARBA" id="ARBA00004141"/>
    </source>
</evidence>
<dbReference type="GO" id="GO:0022857">
    <property type="term" value="F:transmembrane transporter activity"/>
    <property type="evidence" value="ECO:0007669"/>
    <property type="project" value="InterPro"/>
</dbReference>
<dbReference type="InterPro" id="IPR051617">
    <property type="entry name" value="UNC-93-like_regulator"/>
</dbReference>
<feature type="transmembrane region" description="Helical" evidence="5">
    <location>
        <begin position="429"/>
        <end position="450"/>
    </location>
</feature>
<feature type="transmembrane region" description="Helical" evidence="5">
    <location>
        <begin position="134"/>
        <end position="155"/>
    </location>
</feature>
<keyword evidence="4 5" id="KW-0472">Membrane</keyword>
<organism evidence="7 8">
    <name type="scientific">Stylonychia lemnae</name>
    <name type="common">Ciliate</name>
    <dbReference type="NCBI Taxonomy" id="5949"/>
    <lineage>
        <taxon>Eukaryota</taxon>
        <taxon>Sar</taxon>
        <taxon>Alveolata</taxon>
        <taxon>Ciliophora</taxon>
        <taxon>Intramacronucleata</taxon>
        <taxon>Spirotrichea</taxon>
        <taxon>Stichotrichia</taxon>
        <taxon>Sporadotrichida</taxon>
        <taxon>Oxytrichidae</taxon>
        <taxon>Stylonychinae</taxon>
        <taxon>Stylonychia</taxon>
    </lineage>
</organism>
<feature type="domain" description="Major facilitator superfamily (MFS) profile" evidence="6">
    <location>
        <begin position="1"/>
        <end position="458"/>
    </location>
</feature>
<dbReference type="Pfam" id="PF07690">
    <property type="entry name" value="MFS_1"/>
    <property type="match status" value="1"/>
</dbReference>
<evidence type="ECO:0000313" key="8">
    <source>
        <dbReference type="Proteomes" id="UP000039865"/>
    </source>
</evidence>
<keyword evidence="3 5" id="KW-1133">Transmembrane helix</keyword>
<comment type="subcellular location">
    <subcellularLocation>
        <location evidence="1">Membrane</location>
        <topology evidence="1">Multi-pass membrane protein</topology>
    </subcellularLocation>
</comment>
<dbReference type="InterPro" id="IPR011701">
    <property type="entry name" value="MFS"/>
</dbReference>
<feature type="transmembrane region" description="Helical" evidence="5">
    <location>
        <begin position="91"/>
        <end position="113"/>
    </location>
</feature>
<proteinExistence type="predicted"/>
<sequence>MYTALNPTQNVYTQIMSSSNYDKLGFSCFALDSLFYGFGCLAASYIVNRIGVKLCLSISAIADTLWILAIIPPTLSSHNKTKDDMFITSDGFIYTTQISIQIFQGFCLGLKWVAESKYISECATEETKGFYFSLFWGIYMVSMVLGSLIAAFISVNFTQTTFLLIMAAIAALSIVIFATLLKPIPQERYLPPEDDYEIKEVETPEISKGDSFKAQATNKDFQAISQKDLSNGYAHINNSISVQNQTLRVTPISLKEEVKEVLLLIKSKKMLPLIPQLIWVGISVAIYSGILVIIIIDTESVGDDQYKVSQSMLTMVSFGAGEILGSLFSGWLIDKYGNKKTALFNIFLVLIQTGLTLVYLINYKYSWFSYVLTFVWGLQDSSTNTLSNEMLGFEFNNNSQSFSVSNFFQAMGGFIFNLIEGFIKGKQQYLIYTTTIGFLGILCNISTLFFKFKPMPQQLKQSMKQKNLIEEDQ</sequence>
<dbReference type="Gene3D" id="1.20.1250.20">
    <property type="entry name" value="MFS general substrate transporter like domains"/>
    <property type="match status" value="2"/>
</dbReference>
<dbReference type="GO" id="GO:0016020">
    <property type="term" value="C:membrane"/>
    <property type="evidence" value="ECO:0007669"/>
    <property type="project" value="UniProtKB-SubCell"/>
</dbReference>
<feature type="transmembrane region" description="Helical" evidence="5">
    <location>
        <begin position="161"/>
        <end position="181"/>
    </location>
</feature>
<feature type="transmembrane region" description="Helical" evidence="5">
    <location>
        <begin position="277"/>
        <end position="296"/>
    </location>
</feature>
<dbReference type="InterPro" id="IPR036259">
    <property type="entry name" value="MFS_trans_sf"/>
</dbReference>
<dbReference type="PROSITE" id="PS50850">
    <property type="entry name" value="MFS"/>
    <property type="match status" value="1"/>
</dbReference>
<feature type="transmembrane region" description="Helical" evidence="5">
    <location>
        <begin position="342"/>
        <end position="361"/>
    </location>
</feature>
<evidence type="ECO:0000313" key="7">
    <source>
        <dbReference type="EMBL" id="CDW80475.1"/>
    </source>
</evidence>
<accession>A0A078AE54</accession>
<protein>
    <submittedName>
        <fullName evidence="7">Major facilitator superfamily protein</fullName>
    </submittedName>
</protein>
<evidence type="ECO:0000259" key="6">
    <source>
        <dbReference type="PROSITE" id="PS50850"/>
    </source>
</evidence>
<dbReference type="PANTHER" id="PTHR23294">
    <property type="entry name" value="ET TRANSLATION PRODUCT-RELATED"/>
    <property type="match status" value="1"/>
</dbReference>
<dbReference type="InterPro" id="IPR005829">
    <property type="entry name" value="Sugar_transporter_CS"/>
</dbReference>
<feature type="transmembrane region" description="Helical" evidence="5">
    <location>
        <begin position="24"/>
        <end position="47"/>
    </location>
</feature>
<dbReference type="PANTHER" id="PTHR23294:SF0">
    <property type="entry name" value="UNC93-LIKE PROTEIN MFSD11"/>
    <property type="match status" value="1"/>
</dbReference>
<keyword evidence="8" id="KW-1185">Reference proteome</keyword>
<evidence type="ECO:0000256" key="4">
    <source>
        <dbReference type="ARBA" id="ARBA00023136"/>
    </source>
</evidence>
<dbReference type="AlphaFoldDB" id="A0A078AE54"/>
<dbReference type="EMBL" id="CCKQ01009011">
    <property type="protein sequence ID" value="CDW80475.1"/>
    <property type="molecule type" value="Genomic_DNA"/>
</dbReference>
<name>A0A078AE54_STYLE</name>
<evidence type="ECO:0000256" key="2">
    <source>
        <dbReference type="ARBA" id="ARBA00022692"/>
    </source>
</evidence>
<reference evidence="7 8" key="1">
    <citation type="submission" date="2014-06" db="EMBL/GenBank/DDBJ databases">
        <authorList>
            <person name="Swart Estienne"/>
        </authorList>
    </citation>
    <scope>NUCLEOTIDE SEQUENCE [LARGE SCALE GENOMIC DNA]</scope>
    <source>
        <strain evidence="7 8">130c</strain>
    </source>
</reference>